<proteinExistence type="predicted"/>
<evidence type="ECO:0000313" key="1">
    <source>
        <dbReference type="EMBL" id="KKQ82167.1"/>
    </source>
</evidence>
<evidence type="ECO:0000313" key="2">
    <source>
        <dbReference type="Proteomes" id="UP000034710"/>
    </source>
</evidence>
<dbReference type="EMBL" id="LBVJ01000050">
    <property type="protein sequence ID" value="KKQ82167.1"/>
    <property type="molecule type" value="Genomic_DNA"/>
</dbReference>
<dbReference type="AlphaFoldDB" id="A0A0G0KTV2"/>
<sequence length="106" mass="12081">MVKSYIKSQNVSGGEAVLASRLFKEGKSQQYVDAYLLSIGSEAVENYIFEQSTGNIRHHMNLISHVIKEDLLTSEEKNKAGLRLKELERKYKLFKETGFPGISERE</sequence>
<organism evidence="1 2">
    <name type="scientific">Candidatus Woesebacteria bacterium GW2011_GWA1_38_8</name>
    <dbReference type="NCBI Taxonomy" id="1618547"/>
    <lineage>
        <taxon>Bacteria</taxon>
        <taxon>Candidatus Woeseibacteriota</taxon>
    </lineage>
</organism>
<name>A0A0G0KTV2_9BACT</name>
<comment type="caution">
    <text evidence="1">The sequence shown here is derived from an EMBL/GenBank/DDBJ whole genome shotgun (WGS) entry which is preliminary data.</text>
</comment>
<reference evidence="1 2" key="1">
    <citation type="journal article" date="2015" name="Nature">
        <title>rRNA introns, odd ribosomes, and small enigmatic genomes across a large radiation of phyla.</title>
        <authorList>
            <person name="Brown C.T."/>
            <person name="Hug L.A."/>
            <person name="Thomas B.C."/>
            <person name="Sharon I."/>
            <person name="Castelle C.J."/>
            <person name="Singh A."/>
            <person name="Wilkins M.J."/>
            <person name="Williams K.H."/>
            <person name="Banfield J.F."/>
        </authorList>
    </citation>
    <scope>NUCLEOTIDE SEQUENCE [LARGE SCALE GENOMIC DNA]</scope>
</reference>
<protein>
    <submittedName>
        <fullName evidence="1">Uncharacterized protein</fullName>
    </submittedName>
</protein>
<accession>A0A0G0KTV2</accession>
<dbReference type="Proteomes" id="UP000034710">
    <property type="component" value="Unassembled WGS sequence"/>
</dbReference>
<gene>
    <name evidence="1" type="ORF">UT06_C0050G0004</name>
</gene>